<dbReference type="Pfam" id="PF00487">
    <property type="entry name" value="FA_desaturase"/>
    <property type="match status" value="1"/>
</dbReference>
<evidence type="ECO:0000313" key="4">
    <source>
        <dbReference type="Proteomes" id="UP000033956"/>
    </source>
</evidence>
<dbReference type="STRING" id="92835.RS81_02810"/>
<feature type="domain" description="Fatty acid desaturase" evidence="2">
    <location>
        <begin position="133"/>
        <end position="392"/>
    </location>
</feature>
<dbReference type="OrthoDB" id="104711at2"/>
<dbReference type="CDD" id="cd03506">
    <property type="entry name" value="Delta6-FADS-like"/>
    <property type="match status" value="1"/>
</dbReference>
<feature type="transmembrane region" description="Helical" evidence="1">
    <location>
        <begin position="292"/>
        <end position="310"/>
    </location>
</feature>
<name>A0A0M2H4D4_9MICO</name>
<dbReference type="InterPro" id="IPR005804">
    <property type="entry name" value="FA_desaturase_dom"/>
</dbReference>
<protein>
    <submittedName>
        <fullName evidence="3">Fatty acid desaturase</fullName>
    </submittedName>
</protein>
<organism evidence="3 4">
    <name type="scientific">Microbacterium terrae</name>
    <dbReference type="NCBI Taxonomy" id="69369"/>
    <lineage>
        <taxon>Bacteria</taxon>
        <taxon>Bacillati</taxon>
        <taxon>Actinomycetota</taxon>
        <taxon>Actinomycetes</taxon>
        <taxon>Micrococcales</taxon>
        <taxon>Microbacteriaceae</taxon>
        <taxon>Microbacterium</taxon>
    </lineage>
</organism>
<dbReference type="Proteomes" id="UP000033956">
    <property type="component" value="Unassembled WGS sequence"/>
</dbReference>
<feature type="transmembrane region" description="Helical" evidence="1">
    <location>
        <begin position="134"/>
        <end position="152"/>
    </location>
</feature>
<gene>
    <name evidence="3" type="ORF">RS81_02810</name>
</gene>
<reference evidence="3 4" key="1">
    <citation type="submission" date="2015-02" db="EMBL/GenBank/DDBJ databases">
        <title>Draft genome sequences of ten Microbacterium spp. with emphasis on heavy metal contaminated environments.</title>
        <authorList>
            <person name="Corretto E."/>
        </authorList>
    </citation>
    <scope>NUCLEOTIDE SEQUENCE [LARGE SCALE GENOMIC DNA]</scope>
    <source>
        <strain evidence="3 4">DSM 12510</strain>
    </source>
</reference>
<dbReference type="PANTHER" id="PTHR19353">
    <property type="entry name" value="FATTY ACID DESATURASE 2"/>
    <property type="match status" value="1"/>
</dbReference>
<comment type="caution">
    <text evidence="3">The sequence shown here is derived from an EMBL/GenBank/DDBJ whole genome shotgun (WGS) entry which is preliminary data.</text>
</comment>
<accession>A0A0M2H4D4</accession>
<evidence type="ECO:0000259" key="2">
    <source>
        <dbReference type="Pfam" id="PF00487"/>
    </source>
</evidence>
<dbReference type="GO" id="GO:0016717">
    <property type="term" value="F:oxidoreductase activity, acting on paired donors, with oxidation of a pair of donors resulting in the reduction of molecular oxygen to two molecules of water"/>
    <property type="evidence" value="ECO:0007669"/>
    <property type="project" value="TreeGrafter"/>
</dbReference>
<dbReference type="GO" id="GO:0016020">
    <property type="term" value="C:membrane"/>
    <property type="evidence" value="ECO:0007669"/>
    <property type="project" value="TreeGrafter"/>
</dbReference>
<keyword evidence="4" id="KW-1185">Reference proteome</keyword>
<dbReference type="InterPro" id="IPR012171">
    <property type="entry name" value="Fatty_acid_desaturase"/>
</dbReference>
<feature type="transmembrane region" description="Helical" evidence="1">
    <location>
        <begin position="235"/>
        <end position="254"/>
    </location>
</feature>
<evidence type="ECO:0000256" key="1">
    <source>
        <dbReference type="SAM" id="Phobius"/>
    </source>
</evidence>
<dbReference type="AlphaFoldDB" id="A0A0M2H4D4"/>
<sequence length="427" mass="47122">MSLLPDAWELPLHTARAIWPRVVWAPAIGDLPLAPRRSSVASRVVGIRPRGRIIAPVASAATVAPEAVLGPVRQTYAGTDTFPPIARAYTDVAQVVRETGLLRRTRLFYGAVGLAILLGIGGVITGFILLGDSWFQLLMAAALGIVLTQASFLAHEAAHKQILEGGRSNDRLGRIIAAGVVGISYSWWNAKHNRHHANPNRVGKDPDIEIDTISFIETDAASAGRFRALITRKQGWLFFPLLTLEGLNLHYLGLKHLFSRGELKDRYLELGLIALHFALYLTPVFLLLPLGMAFAFVGVQLAVFGVYMGASFAPNHKGMPIIAPDAKLDFFSKQVRTSRNIRGGWWATWLMGGLNYQVEHHLFPSMPRPHLAKARQIVIDQCRHLGVPYTETSLWESYGIVIAYLNRVGLAARDPFDCHLVARFRPS</sequence>
<keyword evidence="1" id="KW-1133">Transmembrane helix</keyword>
<keyword evidence="1" id="KW-0472">Membrane</keyword>
<dbReference type="PATRIC" id="fig|92835.4.peg.2846"/>
<dbReference type="GO" id="GO:0008610">
    <property type="term" value="P:lipid biosynthetic process"/>
    <property type="evidence" value="ECO:0007669"/>
    <property type="project" value="UniProtKB-ARBA"/>
</dbReference>
<proteinExistence type="predicted"/>
<keyword evidence="1" id="KW-0812">Transmembrane</keyword>
<dbReference type="EMBL" id="JYIZ01000055">
    <property type="protein sequence ID" value="KJL38536.1"/>
    <property type="molecule type" value="Genomic_DNA"/>
</dbReference>
<dbReference type="PANTHER" id="PTHR19353:SF19">
    <property type="entry name" value="DELTA(5) FATTY ACID DESATURASE C-RELATED"/>
    <property type="match status" value="1"/>
</dbReference>
<feature type="transmembrane region" description="Helical" evidence="1">
    <location>
        <begin position="107"/>
        <end position="128"/>
    </location>
</feature>
<evidence type="ECO:0000313" key="3">
    <source>
        <dbReference type="EMBL" id="KJL38536.1"/>
    </source>
</evidence>